<name>A0A9P3C2Y1_ASPVI</name>
<comment type="caution">
    <text evidence="2">The sequence shown here is derived from an EMBL/GenBank/DDBJ whole genome shotgun (WGS) entry which is preliminary data.</text>
</comment>
<dbReference type="EMBL" id="BOPL01000008">
    <property type="protein sequence ID" value="GIK05253.1"/>
    <property type="molecule type" value="Genomic_DNA"/>
</dbReference>
<dbReference type="OrthoDB" id="4346081at2759"/>
<keyword evidence="3" id="KW-1185">Reference proteome</keyword>
<dbReference type="AlphaFoldDB" id="A0A9P3C2Y1"/>
<gene>
    <name evidence="2" type="ORF">Aspvir_009357</name>
</gene>
<dbReference type="GeneID" id="66937339"/>
<sequence length="753" mass="82289">MPDSGDKSVKMLERINKQLRGAVLASFPCAFEQYVCISMPGTIIDTRQGGSYLPEGEKATADVRNMIQINESTLVDSMVPLDKVMLGPTGKSVTRSYYTALDMLVPRKTDIGSVDVESDFSSESKSKYSQAMRFLRSKESILTPASEVKGSKVALVKDKAAQIGIQGTVVDRYVEKQLAWSEARGKWDAVRSEALEAREAHPEMQSAAAFSARQKDIKRAQGELHARWMDWVVNGDKFRVDYCFALVDRDSIMARIERAKEATRDAMLTSIDGTEWAQVSLEPKNWAALCRDKALAWAERNPVDTEFLEMRADNLRKMLASYKVYQETFLDEKKAGTSGTATVSPATSGTAPSGESQAPATSGSQAPAASSHKEATIESTETELQQALRDIYTAEVAINDAKKKDGQVKDPKLNKDLEDATKRWLNASKTLAGLRTQFDVNQLGAAGRHNLSRSISSHIDGLEAQIAALDSRIAKAAGGPNNIILGVRKDDSIIRSGDADAEHPSSFVPKGDGKSADVWTKIKFDISTKEDETKSAENNLSGSFNVEVGSWWASVKAQTTVSSSSKTFEKKMSECSVSGSFSAMVVTIRRPWLHADLFQDFDIDIPEGTKLSPGARTMRDWIENGDEVTNDKRTNYGKFPAYPTSFIVAADTVLEFKSNESDSKEMASSLSTDSSIQASYGPWGLKAGASVKTDNKESSQKMTVNGGTLRIEFQAPQIVGWVSEILPQLPRSADAYKMGGLNAPPNMAFRANL</sequence>
<feature type="compositionally biased region" description="Polar residues" evidence="1">
    <location>
        <begin position="337"/>
        <end position="368"/>
    </location>
</feature>
<evidence type="ECO:0000256" key="1">
    <source>
        <dbReference type="SAM" id="MobiDB-lite"/>
    </source>
</evidence>
<proteinExistence type="predicted"/>
<reference evidence="2 3" key="1">
    <citation type="submission" date="2021-02" db="EMBL/GenBank/DDBJ databases">
        <title>Pan-genome distribution and transcriptional activeness of fungal secondary metabolism genes in Aspergillus section Fumigati.</title>
        <authorList>
            <person name="Takahashi H."/>
            <person name="Umemura M."/>
            <person name="Ninomiya A."/>
            <person name="Kusuya Y."/>
            <person name="Urayama S."/>
            <person name="Shimizu M."/>
            <person name="Watanabe A."/>
            <person name="Kamei K."/>
            <person name="Yaguchi T."/>
            <person name="Hagiwara D."/>
        </authorList>
    </citation>
    <scope>NUCLEOTIDE SEQUENCE [LARGE SCALE GENOMIC DNA]</scope>
    <source>
        <strain evidence="2 3">IFM 47045</strain>
    </source>
</reference>
<dbReference type="RefSeq" id="XP_043128439.1">
    <property type="nucleotide sequence ID" value="XM_043272504.1"/>
</dbReference>
<accession>A0A9P3C2Y1</accession>
<dbReference type="Proteomes" id="UP000710440">
    <property type="component" value="Unassembled WGS sequence"/>
</dbReference>
<feature type="region of interest" description="Disordered" evidence="1">
    <location>
        <begin position="335"/>
        <end position="382"/>
    </location>
</feature>
<protein>
    <submittedName>
        <fullName evidence="2">Uncharacterized protein</fullName>
    </submittedName>
</protein>
<evidence type="ECO:0000313" key="3">
    <source>
        <dbReference type="Proteomes" id="UP000710440"/>
    </source>
</evidence>
<evidence type="ECO:0000313" key="2">
    <source>
        <dbReference type="EMBL" id="GIK05253.1"/>
    </source>
</evidence>
<organism evidence="2 3">
    <name type="scientific">Aspergillus viridinutans</name>
    <dbReference type="NCBI Taxonomy" id="75553"/>
    <lineage>
        <taxon>Eukaryota</taxon>
        <taxon>Fungi</taxon>
        <taxon>Dikarya</taxon>
        <taxon>Ascomycota</taxon>
        <taxon>Pezizomycotina</taxon>
        <taxon>Eurotiomycetes</taxon>
        <taxon>Eurotiomycetidae</taxon>
        <taxon>Eurotiales</taxon>
        <taxon>Aspergillaceae</taxon>
        <taxon>Aspergillus</taxon>
        <taxon>Aspergillus subgen. Fumigati</taxon>
    </lineage>
</organism>